<reference evidence="2" key="3">
    <citation type="submission" date="2025-09" db="UniProtKB">
        <authorList>
            <consortium name="Ensembl"/>
        </authorList>
    </citation>
    <scope>IDENTIFICATION</scope>
</reference>
<sequence>MYCLESEWFSWPWIRPSSFYAHILARVRTQPNSQRQRNLCTNTPPVSPAQLSSPPASAPPSPPLYSTERGKRVVEEKRQKEKNYLWRKA</sequence>
<reference evidence="2" key="2">
    <citation type="submission" date="2025-08" db="UniProtKB">
        <authorList>
            <consortium name="Ensembl"/>
        </authorList>
    </citation>
    <scope>IDENTIFICATION</scope>
</reference>
<reference evidence="2" key="1">
    <citation type="submission" date="2020-07" db="EMBL/GenBank/DDBJ databases">
        <title>A long reads based de novo assembly of the rainbow trout Arlee double haploid line genome.</title>
        <authorList>
            <person name="Gao G."/>
            <person name="Palti Y."/>
        </authorList>
    </citation>
    <scope>NUCLEOTIDE SEQUENCE [LARGE SCALE GENOMIC DNA]</scope>
</reference>
<feature type="compositionally biased region" description="Basic and acidic residues" evidence="1">
    <location>
        <begin position="68"/>
        <end position="89"/>
    </location>
</feature>
<dbReference type="GeneTree" id="ENSGT01060000253617"/>
<dbReference type="Ensembl" id="ENSOMYT00000156304.1">
    <property type="protein sequence ID" value="ENSOMYP00000143471.1"/>
    <property type="gene ID" value="ENSOMYG00000072551.1"/>
</dbReference>
<evidence type="ECO:0000313" key="2">
    <source>
        <dbReference type="Ensembl" id="ENSOMYP00000143471.1"/>
    </source>
</evidence>
<protein>
    <submittedName>
        <fullName evidence="2">Uncharacterized protein</fullName>
    </submittedName>
</protein>
<dbReference type="Proteomes" id="UP000694395">
    <property type="component" value="Chromosome 13"/>
</dbReference>
<accession>A0A8L0DWA3</accession>
<dbReference type="AlphaFoldDB" id="A0A8L0DWA3"/>
<feature type="region of interest" description="Disordered" evidence="1">
    <location>
        <begin position="30"/>
        <end position="89"/>
    </location>
</feature>
<evidence type="ECO:0000256" key="1">
    <source>
        <dbReference type="SAM" id="MobiDB-lite"/>
    </source>
</evidence>
<organism evidence="2 3">
    <name type="scientific">Oncorhynchus mykiss</name>
    <name type="common">Rainbow trout</name>
    <name type="synonym">Salmo gairdneri</name>
    <dbReference type="NCBI Taxonomy" id="8022"/>
    <lineage>
        <taxon>Eukaryota</taxon>
        <taxon>Metazoa</taxon>
        <taxon>Chordata</taxon>
        <taxon>Craniata</taxon>
        <taxon>Vertebrata</taxon>
        <taxon>Euteleostomi</taxon>
        <taxon>Actinopterygii</taxon>
        <taxon>Neopterygii</taxon>
        <taxon>Teleostei</taxon>
        <taxon>Protacanthopterygii</taxon>
        <taxon>Salmoniformes</taxon>
        <taxon>Salmonidae</taxon>
        <taxon>Salmoninae</taxon>
        <taxon>Oncorhynchus</taxon>
    </lineage>
</organism>
<proteinExistence type="predicted"/>
<evidence type="ECO:0000313" key="3">
    <source>
        <dbReference type="Proteomes" id="UP000694395"/>
    </source>
</evidence>
<keyword evidence="3" id="KW-1185">Reference proteome</keyword>
<feature type="compositionally biased region" description="Polar residues" evidence="1">
    <location>
        <begin position="30"/>
        <end position="43"/>
    </location>
</feature>
<name>A0A8L0DWA3_ONCMY</name>